<feature type="region of interest" description="Disordered" evidence="1">
    <location>
        <begin position="124"/>
        <end position="160"/>
    </location>
</feature>
<reference evidence="2 3" key="1">
    <citation type="submission" date="2014-04" db="EMBL/GenBank/DDBJ databases">
        <authorList>
            <consortium name="DOE Joint Genome Institute"/>
            <person name="Kuo A."/>
            <person name="Kohler A."/>
            <person name="Nagy L.G."/>
            <person name="Floudas D."/>
            <person name="Copeland A."/>
            <person name="Barry K.W."/>
            <person name="Cichocki N."/>
            <person name="Veneault-Fourrey C."/>
            <person name="LaButti K."/>
            <person name="Lindquist E.A."/>
            <person name="Lipzen A."/>
            <person name="Lundell T."/>
            <person name="Morin E."/>
            <person name="Murat C."/>
            <person name="Sun H."/>
            <person name="Tunlid A."/>
            <person name="Henrissat B."/>
            <person name="Grigoriev I.V."/>
            <person name="Hibbett D.S."/>
            <person name="Martin F."/>
            <person name="Nordberg H.P."/>
            <person name="Cantor M.N."/>
            <person name="Hua S.X."/>
        </authorList>
    </citation>
    <scope>NUCLEOTIDE SEQUENCE [LARGE SCALE GENOMIC DNA]</scope>
    <source>
        <strain evidence="2 3">LaAM-08-1</strain>
    </source>
</reference>
<keyword evidence="3" id="KW-1185">Reference proteome</keyword>
<gene>
    <name evidence="2" type="ORF">K443DRAFT_10057</name>
</gene>
<dbReference type="HOGENOM" id="CLU_024293_0_1_1"/>
<organism evidence="2 3">
    <name type="scientific">Laccaria amethystina LaAM-08-1</name>
    <dbReference type="NCBI Taxonomy" id="1095629"/>
    <lineage>
        <taxon>Eukaryota</taxon>
        <taxon>Fungi</taxon>
        <taxon>Dikarya</taxon>
        <taxon>Basidiomycota</taxon>
        <taxon>Agaricomycotina</taxon>
        <taxon>Agaricomycetes</taxon>
        <taxon>Agaricomycetidae</taxon>
        <taxon>Agaricales</taxon>
        <taxon>Agaricineae</taxon>
        <taxon>Hydnangiaceae</taxon>
        <taxon>Laccaria</taxon>
    </lineage>
</organism>
<feature type="compositionally biased region" description="Polar residues" evidence="1">
    <location>
        <begin position="23"/>
        <end position="45"/>
    </location>
</feature>
<dbReference type="STRING" id="1095629.A0A0C9XM86"/>
<proteinExistence type="predicted"/>
<reference evidence="3" key="2">
    <citation type="submission" date="2015-01" db="EMBL/GenBank/DDBJ databases">
        <title>Evolutionary Origins and Diversification of the Mycorrhizal Mutualists.</title>
        <authorList>
            <consortium name="DOE Joint Genome Institute"/>
            <consortium name="Mycorrhizal Genomics Consortium"/>
            <person name="Kohler A."/>
            <person name="Kuo A."/>
            <person name="Nagy L.G."/>
            <person name="Floudas D."/>
            <person name="Copeland A."/>
            <person name="Barry K.W."/>
            <person name="Cichocki N."/>
            <person name="Veneault-Fourrey C."/>
            <person name="LaButti K."/>
            <person name="Lindquist E.A."/>
            <person name="Lipzen A."/>
            <person name="Lundell T."/>
            <person name="Morin E."/>
            <person name="Murat C."/>
            <person name="Riley R."/>
            <person name="Ohm R."/>
            <person name="Sun H."/>
            <person name="Tunlid A."/>
            <person name="Henrissat B."/>
            <person name="Grigoriev I.V."/>
            <person name="Hibbett D.S."/>
            <person name="Martin F."/>
        </authorList>
    </citation>
    <scope>NUCLEOTIDE SEQUENCE [LARGE SCALE GENOMIC DNA]</scope>
    <source>
        <strain evidence="3">LaAM-08-1</strain>
    </source>
</reference>
<feature type="compositionally biased region" description="Low complexity" evidence="1">
    <location>
        <begin position="133"/>
        <end position="160"/>
    </location>
</feature>
<feature type="region of interest" description="Disordered" evidence="1">
    <location>
        <begin position="69"/>
        <end position="91"/>
    </location>
</feature>
<evidence type="ECO:0000256" key="1">
    <source>
        <dbReference type="SAM" id="MobiDB-lite"/>
    </source>
</evidence>
<dbReference type="Proteomes" id="UP000054477">
    <property type="component" value="Unassembled WGS sequence"/>
</dbReference>
<name>A0A0C9XM86_9AGAR</name>
<feature type="compositionally biased region" description="Low complexity" evidence="1">
    <location>
        <begin position="12"/>
        <end position="22"/>
    </location>
</feature>
<protein>
    <submittedName>
        <fullName evidence="2">Uncharacterized protein</fullName>
    </submittedName>
</protein>
<evidence type="ECO:0000313" key="3">
    <source>
        <dbReference type="Proteomes" id="UP000054477"/>
    </source>
</evidence>
<feature type="region of interest" description="Disordered" evidence="1">
    <location>
        <begin position="1"/>
        <end position="53"/>
    </location>
</feature>
<sequence>MVKGIARSADGTSSTSSPSSNSMPQPLQTMQTGQNPDDPLTQLNSHMGFDSNDNELTQVLPANVYDVAESGHSRSSYPDEPKYGRDGRSCELESNPEQLQQMMRMAQMFQGAGIGGGMGMFATPPAPFPAPGNPNANSTTPSTTTPNTTSLTTTTTSPAANPFGMFGGAGGAGGNPFDADPALTQQFLIGGGFGGAGGFSGCCAPGTGGFRSAPAVPADMRPPEERFQIQLQIWGLRTRRRI</sequence>
<dbReference type="OrthoDB" id="267397at2759"/>
<accession>A0A0C9XM86</accession>
<dbReference type="AlphaFoldDB" id="A0A0C9XM86"/>
<evidence type="ECO:0000313" key="2">
    <source>
        <dbReference type="EMBL" id="KIJ97212.1"/>
    </source>
</evidence>
<dbReference type="EMBL" id="KN838699">
    <property type="protein sequence ID" value="KIJ97212.1"/>
    <property type="molecule type" value="Genomic_DNA"/>
</dbReference>